<dbReference type="AlphaFoldDB" id="A0AA38UTY8"/>
<organism evidence="2 3">
    <name type="scientific">Lentinula detonsa</name>
    <dbReference type="NCBI Taxonomy" id="2804962"/>
    <lineage>
        <taxon>Eukaryota</taxon>
        <taxon>Fungi</taxon>
        <taxon>Dikarya</taxon>
        <taxon>Basidiomycota</taxon>
        <taxon>Agaricomycotina</taxon>
        <taxon>Agaricomycetes</taxon>
        <taxon>Agaricomycetidae</taxon>
        <taxon>Agaricales</taxon>
        <taxon>Marasmiineae</taxon>
        <taxon>Omphalotaceae</taxon>
        <taxon>Lentinula</taxon>
    </lineage>
</organism>
<feature type="chain" id="PRO_5041300969" description="Secreted protein" evidence="1">
    <location>
        <begin position="28"/>
        <end position="123"/>
    </location>
</feature>
<keyword evidence="1" id="KW-0732">Signal</keyword>
<evidence type="ECO:0000313" key="2">
    <source>
        <dbReference type="EMBL" id="KAJ3986722.1"/>
    </source>
</evidence>
<evidence type="ECO:0008006" key="4">
    <source>
        <dbReference type="Google" id="ProtNLM"/>
    </source>
</evidence>
<proteinExistence type="predicted"/>
<evidence type="ECO:0000313" key="3">
    <source>
        <dbReference type="Proteomes" id="UP001163850"/>
    </source>
</evidence>
<dbReference type="EMBL" id="MU801935">
    <property type="protein sequence ID" value="KAJ3986722.1"/>
    <property type="molecule type" value="Genomic_DNA"/>
</dbReference>
<protein>
    <recommendedName>
        <fullName evidence="4">Secreted protein</fullName>
    </recommendedName>
</protein>
<gene>
    <name evidence="2" type="ORF">F5890DRAFT_937496</name>
</gene>
<dbReference type="Proteomes" id="UP001163850">
    <property type="component" value="Unassembled WGS sequence"/>
</dbReference>
<comment type="caution">
    <text evidence="2">The sequence shown here is derived from an EMBL/GenBank/DDBJ whole genome shotgun (WGS) entry which is preliminary data.</text>
</comment>
<reference evidence="2" key="1">
    <citation type="submission" date="2022-08" db="EMBL/GenBank/DDBJ databases">
        <authorList>
            <consortium name="DOE Joint Genome Institute"/>
            <person name="Min B."/>
            <person name="Riley R."/>
            <person name="Sierra-Patev S."/>
            <person name="Naranjo-Ortiz M."/>
            <person name="Looney B."/>
            <person name="Konkel Z."/>
            <person name="Slot J.C."/>
            <person name="Sakamoto Y."/>
            <person name="Steenwyk J.L."/>
            <person name="Rokas A."/>
            <person name="Carro J."/>
            <person name="Camarero S."/>
            <person name="Ferreira P."/>
            <person name="Molpeceres G."/>
            <person name="Ruiz-Duenas F.J."/>
            <person name="Serrano A."/>
            <person name="Henrissat B."/>
            <person name="Drula E."/>
            <person name="Hughes K.W."/>
            <person name="Mata J.L."/>
            <person name="Ishikawa N.K."/>
            <person name="Vargas-Isla R."/>
            <person name="Ushijima S."/>
            <person name="Smith C.A."/>
            <person name="Ahrendt S."/>
            <person name="Andreopoulos W."/>
            <person name="He G."/>
            <person name="Labutti K."/>
            <person name="Lipzen A."/>
            <person name="Ng V."/>
            <person name="Sandor L."/>
            <person name="Barry K."/>
            <person name="Martinez A.T."/>
            <person name="Xiao Y."/>
            <person name="Gibbons J.G."/>
            <person name="Terashima K."/>
            <person name="Hibbett D.S."/>
            <person name="Grigoriev I.V."/>
        </authorList>
    </citation>
    <scope>NUCLEOTIDE SEQUENCE</scope>
    <source>
        <strain evidence="2">TFB7829</strain>
    </source>
</reference>
<sequence>MHWQQRRSHIAGMVAVYLLSITCRSLGACLKYPNSSSSFVVCGYMHTIRWYGVQFLWSWKGISGPLYLLLSRSEILLPERPHEARRMKAIEQHLLESERLIKRKMYHMFRDLCSTYINFRRVK</sequence>
<name>A0AA38UTY8_9AGAR</name>
<accession>A0AA38UTY8</accession>
<evidence type="ECO:0000256" key="1">
    <source>
        <dbReference type="SAM" id="SignalP"/>
    </source>
</evidence>
<feature type="signal peptide" evidence="1">
    <location>
        <begin position="1"/>
        <end position="27"/>
    </location>
</feature>